<feature type="transmembrane region" description="Helical" evidence="1">
    <location>
        <begin position="171"/>
        <end position="189"/>
    </location>
</feature>
<dbReference type="Pfam" id="PF07898">
    <property type="entry name" value="DUF1676"/>
    <property type="match status" value="1"/>
</dbReference>
<reference evidence="2 3" key="1">
    <citation type="journal article" date="2014" name="Nat. Commun.">
        <title>Molecular traces of alternative social organization in a termite genome.</title>
        <authorList>
            <person name="Terrapon N."/>
            <person name="Li C."/>
            <person name="Robertson H.M."/>
            <person name="Ji L."/>
            <person name="Meng X."/>
            <person name="Booth W."/>
            <person name="Chen Z."/>
            <person name="Childers C.P."/>
            <person name="Glastad K.M."/>
            <person name="Gokhale K."/>
            <person name="Gowin J."/>
            <person name="Gronenberg W."/>
            <person name="Hermansen R.A."/>
            <person name="Hu H."/>
            <person name="Hunt B.G."/>
            <person name="Huylmans A.K."/>
            <person name="Khalil S.M."/>
            <person name="Mitchell R.D."/>
            <person name="Munoz-Torres M.C."/>
            <person name="Mustard J.A."/>
            <person name="Pan H."/>
            <person name="Reese J.T."/>
            <person name="Scharf M.E."/>
            <person name="Sun F."/>
            <person name="Vogel H."/>
            <person name="Xiao J."/>
            <person name="Yang W."/>
            <person name="Yang Z."/>
            <person name="Yang Z."/>
            <person name="Zhou J."/>
            <person name="Zhu J."/>
            <person name="Brent C.S."/>
            <person name="Elsik C.G."/>
            <person name="Goodisman M.A."/>
            <person name="Liberles D.A."/>
            <person name="Roe R.M."/>
            <person name="Vargo E.L."/>
            <person name="Vilcinskas A."/>
            <person name="Wang J."/>
            <person name="Bornberg-Bauer E."/>
            <person name="Korb J."/>
            <person name="Zhang G."/>
            <person name="Liebig J."/>
        </authorList>
    </citation>
    <scope>NUCLEOTIDE SEQUENCE [LARGE SCALE GENOMIC DNA]</scope>
    <source>
        <tissue evidence="2">Whole organism</tissue>
    </source>
</reference>
<feature type="transmembrane region" description="Helical" evidence="1">
    <location>
        <begin position="6"/>
        <end position="25"/>
    </location>
</feature>
<dbReference type="GO" id="GO:0016020">
    <property type="term" value="C:membrane"/>
    <property type="evidence" value="ECO:0007669"/>
    <property type="project" value="TreeGrafter"/>
</dbReference>
<gene>
    <name evidence="2" type="ORF">L798_05223</name>
</gene>
<dbReference type="PANTHER" id="PTHR21879">
    <property type="entry name" value="FI03362P-RELATED-RELATED"/>
    <property type="match status" value="1"/>
</dbReference>
<dbReference type="InParanoid" id="A0A067RKG5"/>
<dbReference type="AlphaFoldDB" id="A0A067RKG5"/>
<keyword evidence="1" id="KW-0472">Membrane</keyword>
<keyword evidence="1" id="KW-0812">Transmembrane</keyword>
<dbReference type="EMBL" id="KK852623">
    <property type="protein sequence ID" value="KDR19945.1"/>
    <property type="molecule type" value="Genomic_DNA"/>
</dbReference>
<dbReference type="InterPro" id="IPR012464">
    <property type="entry name" value="DUF1676"/>
</dbReference>
<protein>
    <submittedName>
        <fullName evidence="2">Uncharacterized protein</fullName>
    </submittedName>
</protein>
<dbReference type="eggNOG" id="ENOG502SFDT">
    <property type="taxonomic scope" value="Eukaryota"/>
</dbReference>
<dbReference type="OrthoDB" id="8194504at2759"/>
<sequence>MNCLCRNTVIVLNFAILLIILVSGIKGFQGSEAKEVPSDDSSDCWSTANITCIKAIILEPFKDIWNKKEIRLTDSAVIERTANISVEDNGTVQIKSAEESQGRGYGDVDQTVENIGKFLSTHALRINLWNFTTLRIERSQENPENFEIIFYTNRGSTDIDSRAKDSRMWKIIVPLVMGFKSTGILIFAITAVKLFLLKALMISKIALLAAGFLLGKKLMSSVGVQEHPYQQHPYLLANQPLHYYNDQGLVGGLPTGYAYSNYVTAGGNYGSATGNGFGASASDGVAATAADDLQAHFTSNVLTSAQAITANHTTTRKDGTQRRFLRPVKSRLNRIPIVTYRKVVDTGRSS</sequence>
<keyword evidence="1" id="KW-1133">Transmembrane helix</keyword>
<organism evidence="2 3">
    <name type="scientific">Zootermopsis nevadensis</name>
    <name type="common">Dampwood termite</name>
    <dbReference type="NCBI Taxonomy" id="136037"/>
    <lineage>
        <taxon>Eukaryota</taxon>
        <taxon>Metazoa</taxon>
        <taxon>Ecdysozoa</taxon>
        <taxon>Arthropoda</taxon>
        <taxon>Hexapoda</taxon>
        <taxon>Insecta</taxon>
        <taxon>Pterygota</taxon>
        <taxon>Neoptera</taxon>
        <taxon>Polyneoptera</taxon>
        <taxon>Dictyoptera</taxon>
        <taxon>Blattodea</taxon>
        <taxon>Blattoidea</taxon>
        <taxon>Termitoidae</taxon>
        <taxon>Termopsidae</taxon>
        <taxon>Zootermopsis</taxon>
    </lineage>
</organism>
<evidence type="ECO:0000313" key="2">
    <source>
        <dbReference type="EMBL" id="KDR19945.1"/>
    </source>
</evidence>
<keyword evidence="3" id="KW-1185">Reference proteome</keyword>
<accession>A0A067RKG5</accession>
<evidence type="ECO:0000256" key="1">
    <source>
        <dbReference type="SAM" id="Phobius"/>
    </source>
</evidence>
<evidence type="ECO:0000313" key="3">
    <source>
        <dbReference type="Proteomes" id="UP000027135"/>
    </source>
</evidence>
<name>A0A067RKG5_ZOONE</name>
<dbReference type="Proteomes" id="UP000027135">
    <property type="component" value="Unassembled WGS sequence"/>
</dbReference>
<proteinExistence type="predicted"/>